<dbReference type="Proteomes" id="UP001519460">
    <property type="component" value="Unassembled WGS sequence"/>
</dbReference>
<protein>
    <submittedName>
        <fullName evidence="1">Uncharacterized protein</fullName>
    </submittedName>
</protein>
<organism evidence="1 2">
    <name type="scientific">Batillaria attramentaria</name>
    <dbReference type="NCBI Taxonomy" id="370345"/>
    <lineage>
        <taxon>Eukaryota</taxon>
        <taxon>Metazoa</taxon>
        <taxon>Spiralia</taxon>
        <taxon>Lophotrochozoa</taxon>
        <taxon>Mollusca</taxon>
        <taxon>Gastropoda</taxon>
        <taxon>Caenogastropoda</taxon>
        <taxon>Sorbeoconcha</taxon>
        <taxon>Cerithioidea</taxon>
        <taxon>Batillariidae</taxon>
        <taxon>Batillaria</taxon>
    </lineage>
</organism>
<evidence type="ECO:0000313" key="1">
    <source>
        <dbReference type="EMBL" id="KAK7492304.1"/>
    </source>
</evidence>
<reference evidence="1 2" key="1">
    <citation type="journal article" date="2023" name="Sci. Data">
        <title>Genome assembly of the Korean intertidal mud-creeper Batillaria attramentaria.</title>
        <authorList>
            <person name="Patra A.K."/>
            <person name="Ho P.T."/>
            <person name="Jun S."/>
            <person name="Lee S.J."/>
            <person name="Kim Y."/>
            <person name="Won Y.J."/>
        </authorList>
    </citation>
    <scope>NUCLEOTIDE SEQUENCE [LARGE SCALE GENOMIC DNA]</scope>
    <source>
        <strain evidence="1">Wonlab-2016</strain>
    </source>
</reference>
<sequence>AHTSNTHCPVSSWFQAENQAGKRNHVVPLPAMAENCKRDVIGFDKTLKSPGFAGTGTALTPGSNYFPYLIRSPVGRPRRSISIHEPVIPEVHYHSC</sequence>
<feature type="non-terminal residue" evidence="1">
    <location>
        <position position="1"/>
    </location>
</feature>
<comment type="caution">
    <text evidence="1">The sequence shown here is derived from an EMBL/GenBank/DDBJ whole genome shotgun (WGS) entry which is preliminary data.</text>
</comment>
<proteinExistence type="predicted"/>
<keyword evidence="2" id="KW-1185">Reference proteome</keyword>
<gene>
    <name evidence="1" type="ORF">BaRGS_00016401</name>
</gene>
<evidence type="ECO:0000313" key="2">
    <source>
        <dbReference type="Proteomes" id="UP001519460"/>
    </source>
</evidence>
<dbReference type="EMBL" id="JACVVK020000104">
    <property type="protein sequence ID" value="KAK7492304.1"/>
    <property type="molecule type" value="Genomic_DNA"/>
</dbReference>
<dbReference type="AlphaFoldDB" id="A0ABD0KYP0"/>
<accession>A0ABD0KYP0</accession>
<name>A0ABD0KYP0_9CAEN</name>